<proteinExistence type="predicted"/>
<dbReference type="PANTHER" id="PTHR48111:SF69">
    <property type="entry name" value="RESPONSE REGULATOR RECEIVER"/>
    <property type="match status" value="1"/>
</dbReference>
<dbReference type="AlphaFoldDB" id="A0A0W8EAH7"/>
<dbReference type="InterPro" id="IPR000700">
    <property type="entry name" value="PAS-assoc_C"/>
</dbReference>
<dbReference type="Pfam" id="PF08448">
    <property type="entry name" value="PAS_4"/>
    <property type="match status" value="2"/>
</dbReference>
<dbReference type="SUPFAM" id="SSF52172">
    <property type="entry name" value="CheY-like"/>
    <property type="match status" value="1"/>
</dbReference>
<dbReference type="Gene3D" id="3.40.50.2300">
    <property type="match status" value="1"/>
</dbReference>
<sequence length="369" mass="40601">MAGETILIVEDEAVTGMGIRKSLIDLGYSVPGVVPTGEQGVRTTVEQRPDLVLMDIRLAGKMNGIVAAKLIHDQTGVPVVFLTAYSDDRVVQSAKVTGAYGYILKPVREQELKTTIEVALHKHAADQALRISEETTRVLLNATEDIHFLMDRDANILIANEQLAARAGISGKELAGTPVYDLVSRGILSPRMVGWNTLPGQAGSIRFDEEFGGSWYAVSMDPVRDTSGTVVRFAVHIHDITREKEIQEQLLRNEEIFRTLIEEISDLIIILNRDGTFKHESPSLAAIVGWTTEQAAGRTLFDVLQKEDVERVRQLVRLVRDTPFLVRSFQCAIRDVHGGAATVEGVICNLLDNPVIEGIALCGWIVSRV</sequence>
<accession>A0A0W8EAH7</accession>
<protein>
    <submittedName>
        <fullName evidence="5">Sensory transduction regulatory protein</fullName>
    </submittedName>
</protein>
<evidence type="ECO:0000313" key="5">
    <source>
        <dbReference type="EMBL" id="KUG05631.1"/>
    </source>
</evidence>
<evidence type="ECO:0000256" key="1">
    <source>
        <dbReference type="ARBA" id="ARBA00023125"/>
    </source>
</evidence>
<evidence type="ECO:0000259" key="4">
    <source>
        <dbReference type="PROSITE" id="PS50113"/>
    </source>
</evidence>
<dbReference type="InterPro" id="IPR039420">
    <property type="entry name" value="WalR-like"/>
</dbReference>
<comment type="caution">
    <text evidence="5">The sequence shown here is derived from an EMBL/GenBank/DDBJ whole genome shotgun (WGS) entry which is preliminary data.</text>
</comment>
<dbReference type="InterPro" id="IPR013656">
    <property type="entry name" value="PAS_4"/>
</dbReference>
<dbReference type="Gene3D" id="3.30.450.20">
    <property type="entry name" value="PAS domain"/>
    <property type="match status" value="2"/>
</dbReference>
<keyword evidence="1" id="KW-0238">DNA-binding</keyword>
<feature type="domain" description="Response regulatory" evidence="2">
    <location>
        <begin position="5"/>
        <end position="120"/>
    </location>
</feature>
<evidence type="ECO:0000259" key="2">
    <source>
        <dbReference type="PROSITE" id="PS50110"/>
    </source>
</evidence>
<dbReference type="GO" id="GO:0000156">
    <property type="term" value="F:phosphorelay response regulator activity"/>
    <property type="evidence" value="ECO:0007669"/>
    <property type="project" value="TreeGrafter"/>
</dbReference>
<dbReference type="PROSITE" id="PS50113">
    <property type="entry name" value="PAC"/>
    <property type="match status" value="1"/>
</dbReference>
<dbReference type="CDD" id="cd17534">
    <property type="entry name" value="REC_DC-like"/>
    <property type="match status" value="1"/>
</dbReference>
<reference evidence="5" key="1">
    <citation type="journal article" date="2015" name="Proc. Natl. Acad. Sci. U.S.A.">
        <title>Networks of energetic and metabolic interactions define dynamics in microbial communities.</title>
        <authorList>
            <person name="Embree M."/>
            <person name="Liu J.K."/>
            <person name="Al-Bassam M.M."/>
            <person name="Zengler K."/>
        </authorList>
    </citation>
    <scope>NUCLEOTIDE SEQUENCE</scope>
</reference>
<dbReference type="EMBL" id="LNQE01001792">
    <property type="protein sequence ID" value="KUG05631.1"/>
    <property type="molecule type" value="Genomic_DNA"/>
</dbReference>
<feature type="domain" description="PAC" evidence="4">
    <location>
        <begin position="201"/>
        <end position="252"/>
    </location>
</feature>
<feature type="domain" description="PAS" evidence="3">
    <location>
        <begin position="132"/>
        <end position="183"/>
    </location>
</feature>
<dbReference type="GO" id="GO:0006355">
    <property type="term" value="P:regulation of DNA-templated transcription"/>
    <property type="evidence" value="ECO:0007669"/>
    <property type="project" value="TreeGrafter"/>
</dbReference>
<gene>
    <name evidence="5" type="ORF">ASZ90_016938</name>
</gene>
<dbReference type="InterPro" id="IPR011006">
    <property type="entry name" value="CheY-like_superfamily"/>
</dbReference>
<dbReference type="SMART" id="SM00448">
    <property type="entry name" value="REC"/>
    <property type="match status" value="1"/>
</dbReference>
<dbReference type="CDD" id="cd00130">
    <property type="entry name" value="PAS"/>
    <property type="match status" value="1"/>
</dbReference>
<dbReference type="GO" id="GO:0032993">
    <property type="term" value="C:protein-DNA complex"/>
    <property type="evidence" value="ECO:0007669"/>
    <property type="project" value="TreeGrafter"/>
</dbReference>
<organism evidence="5">
    <name type="scientific">hydrocarbon metagenome</name>
    <dbReference type="NCBI Taxonomy" id="938273"/>
    <lineage>
        <taxon>unclassified sequences</taxon>
        <taxon>metagenomes</taxon>
        <taxon>ecological metagenomes</taxon>
    </lineage>
</organism>
<dbReference type="SMART" id="SM00091">
    <property type="entry name" value="PAS"/>
    <property type="match status" value="2"/>
</dbReference>
<dbReference type="PROSITE" id="PS50110">
    <property type="entry name" value="RESPONSE_REGULATORY"/>
    <property type="match status" value="1"/>
</dbReference>
<evidence type="ECO:0000259" key="3">
    <source>
        <dbReference type="PROSITE" id="PS50112"/>
    </source>
</evidence>
<dbReference type="PANTHER" id="PTHR48111">
    <property type="entry name" value="REGULATOR OF RPOS"/>
    <property type="match status" value="1"/>
</dbReference>
<name>A0A0W8EAH7_9ZZZZ</name>
<dbReference type="PROSITE" id="PS50112">
    <property type="entry name" value="PAS"/>
    <property type="match status" value="2"/>
</dbReference>
<feature type="domain" description="PAS" evidence="3">
    <location>
        <begin position="253"/>
        <end position="323"/>
    </location>
</feature>
<dbReference type="InterPro" id="IPR035965">
    <property type="entry name" value="PAS-like_dom_sf"/>
</dbReference>
<dbReference type="GO" id="GO:0000976">
    <property type="term" value="F:transcription cis-regulatory region binding"/>
    <property type="evidence" value="ECO:0007669"/>
    <property type="project" value="TreeGrafter"/>
</dbReference>
<dbReference type="NCBIfam" id="TIGR00229">
    <property type="entry name" value="sensory_box"/>
    <property type="match status" value="2"/>
</dbReference>
<dbReference type="SUPFAM" id="SSF55785">
    <property type="entry name" value="PYP-like sensor domain (PAS domain)"/>
    <property type="match status" value="2"/>
</dbReference>
<dbReference type="Pfam" id="PF00072">
    <property type="entry name" value="Response_reg"/>
    <property type="match status" value="1"/>
</dbReference>
<dbReference type="InterPro" id="IPR000014">
    <property type="entry name" value="PAS"/>
</dbReference>
<dbReference type="InterPro" id="IPR001789">
    <property type="entry name" value="Sig_transdc_resp-reg_receiver"/>
</dbReference>
<dbReference type="GO" id="GO:0005829">
    <property type="term" value="C:cytosol"/>
    <property type="evidence" value="ECO:0007669"/>
    <property type="project" value="TreeGrafter"/>
</dbReference>